<evidence type="ECO:0000256" key="1">
    <source>
        <dbReference type="SAM" id="SignalP"/>
    </source>
</evidence>
<keyword evidence="1" id="KW-0732">Signal</keyword>
<dbReference type="AlphaFoldDB" id="A0A6G0W6X6"/>
<feature type="signal peptide" evidence="1">
    <location>
        <begin position="1"/>
        <end position="21"/>
    </location>
</feature>
<gene>
    <name evidence="2" type="ORF">Ae201684_018871</name>
</gene>
<proteinExistence type="predicted"/>
<dbReference type="Proteomes" id="UP000481153">
    <property type="component" value="Unassembled WGS sequence"/>
</dbReference>
<sequence length="85" mass="9586">MRATSVFFACLVVVLFVFSEAKHPRQYDDQEEPEDKVVYVQKGKKAKKQMFSVGTALGAIKVGTAIYGMAKNHWGHRKLIQIDAE</sequence>
<feature type="chain" id="PRO_5026313377" description="RxLR effector protein" evidence="1">
    <location>
        <begin position="22"/>
        <end position="85"/>
    </location>
</feature>
<evidence type="ECO:0008006" key="4">
    <source>
        <dbReference type="Google" id="ProtNLM"/>
    </source>
</evidence>
<keyword evidence="3" id="KW-1185">Reference proteome</keyword>
<accession>A0A6G0W6X6</accession>
<reference evidence="2 3" key="1">
    <citation type="submission" date="2019-07" db="EMBL/GenBank/DDBJ databases">
        <title>Genomics analysis of Aphanomyces spp. identifies a new class of oomycete effector associated with host adaptation.</title>
        <authorList>
            <person name="Gaulin E."/>
        </authorList>
    </citation>
    <scope>NUCLEOTIDE SEQUENCE [LARGE SCALE GENOMIC DNA]</scope>
    <source>
        <strain evidence="2 3">ATCC 201684</strain>
    </source>
</reference>
<evidence type="ECO:0000313" key="3">
    <source>
        <dbReference type="Proteomes" id="UP000481153"/>
    </source>
</evidence>
<name>A0A6G0W6X6_9STRA</name>
<dbReference type="EMBL" id="VJMJ01000362">
    <property type="protein sequence ID" value="KAF0721835.1"/>
    <property type="molecule type" value="Genomic_DNA"/>
</dbReference>
<protein>
    <recommendedName>
        <fullName evidence="4">RxLR effector protein</fullName>
    </recommendedName>
</protein>
<organism evidence="2 3">
    <name type="scientific">Aphanomyces euteiches</name>
    <dbReference type="NCBI Taxonomy" id="100861"/>
    <lineage>
        <taxon>Eukaryota</taxon>
        <taxon>Sar</taxon>
        <taxon>Stramenopiles</taxon>
        <taxon>Oomycota</taxon>
        <taxon>Saprolegniomycetes</taxon>
        <taxon>Saprolegniales</taxon>
        <taxon>Verrucalvaceae</taxon>
        <taxon>Aphanomyces</taxon>
    </lineage>
</organism>
<evidence type="ECO:0000313" key="2">
    <source>
        <dbReference type="EMBL" id="KAF0721835.1"/>
    </source>
</evidence>
<dbReference type="VEuPathDB" id="FungiDB:AeMF1_012696"/>
<comment type="caution">
    <text evidence="2">The sequence shown here is derived from an EMBL/GenBank/DDBJ whole genome shotgun (WGS) entry which is preliminary data.</text>
</comment>